<organism evidence="1 2">
    <name type="scientific">Pluteus cervinus</name>
    <dbReference type="NCBI Taxonomy" id="181527"/>
    <lineage>
        <taxon>Eukaryota</taxon>
        <taxon>Fungi</taxon>
        <taxon>Dikarya</taxon>
        <taxon>Basidiomycota</taxon>
        <taxon>Agaricomycotina</taxon>
        <taxon>Agaricomycetes</taxon>
        <taxon>Agaricomycetidae</taxon>
        <taxon>Agaricales</taxon>
        <taxon>Pluteineae</taxon>
        <taxon>Pluteaceae</taxon>
        <taxon>Pluteus</taxon>
    </lineage>
</organism>
<protein>
    <submittedName>
        <fullName evidence="1">Uncharacterized protein</fullName>
    </submittedName>
</protein>
<evidence type="ECO:0000313" key="1">
    <source>
        <dbReference type="EMBL" id="TFK67974.1"/>
    </source>
</evidence>
<accession>A0ACD3AQM8</accession>
<proteinExistence type="predicted"/>
<sequence>MFKKPLGNLKTSAPLRSSDRRKLKQRAVTAFNLTSEEGDLLVPDGILSIKFSTHLNELGTAYLNPGQGGDPLWFTIGKGSEDLIPTIYTLWKHPTLLPFVSTPPAVIPVLVGGADLMVPGVVHHSPSLTENQLVSICQYNYDQENPTLSAPLAVGRMAVSGQKLESAERVKGKAVHVYHTWKDHLWTMGSTSDPPGPQPLRPRSSEDPVSDAGAPLGAQVGPEQEAATPPPPTSPEHSEHNEPPDAGEVAEPVVGKPQPSRPQYTPQQISDLLHASLLQAIATILPSIQFPLSSTQVYSGYVLPARPAFPTSIIPLPGPAPYDDEGASSLSSPPDQEISIKTSSHKSLTAFLKASEKAGLLTLKGAQKHSQQSELIVISINASHPLVKSHKKYVTVKDIEEKAAKKAQREDEQKQAASGGKLEIRELWKPHLVSANLFKEMGASTSELYTVPQVKTLLTSYIHSKSLMNPNDQAYINLDEALQACLSATPQRKSKNGEGEPASPTPGFMKREELISRVIAKMQAWHEVSADGRDPICKKGGLQPVQVVMKLRQGRKASTLITGFEPYLVIDAEEMAEELRKICAGATSVTPLPGKGAGFEVFVQGKQSQAVVTYLQERGIPKQWVSVQDLIKGKK</sequence>
<dbReference type="Proteomes" id="UP000308600">
    <property type="component" value="Unassembled WGS sequence"/>
</dbReference>
<evidence type="ECO:0000313" key="2">
    <source>
        <dbReference type="Proteomes" id="UP000308600"/>
    </source>
</evidence>
<name>A0ACD3AQM8_9AGAR</name>
<dbReference type="EMBL" id="ML208362">
    <property type="protein sequence ID" value="TFK67974.1"/>
    <property type="molecule type" value="Genomic_DNA"/>
</dbReference>
<keyword evidence="2" id="KW-1185">Reference proteome</keyword>
<gene>
    <name evidence="1" type="ORF">BDN72DRAFT_842359</name>
</gene>
<reference evidence="1 2" key="1">
    <citation type="journal article" date="2019" name="Nat. Ecol. Evol.">
        <title>Megaphylogeny resolves global patterns of mushroom evolution.</title>
        <authorList>
            <person name="Varga T."/>
            <person name="Krizsan K."/>
            <person name="Foldi C."/>
            <person name="Dima B."/>
            <person name="Sanchez-Garcia M."/>
            <person name="Sanchez-Ramirez S."/>
            <person name="Szollosi G.J."/>
            <person name="Szarkandi J.G."/>
            <person name="Papp V."/>
            <person name="Albert L."/>
            <person name="Andreopoulos W."/>
            <person name="Angelini C."/>
            <person name="Antonin V."/>
            <person name="Barry K.W."/>
            <person name="Bougher N.L."/>
            <person name="Buchanan P."/>
            <person name="Buyck B."/>
            <person name="Bense V."/>
            <person name="Catcheside P."/>
            <person name="Chovatia M."/>
            <person name="Cooper J."/>
            <person name="Damon W."/>
            <person name="Desjardin D."/>
            <person name="Finy P."/>
            <person name="Geml J."/>
            <person name="Haridas S."/>
            <person name="Hughes K."/>
            <person name="Justo A."/>
            <person name="Karasinski D."/>
            <person name="Kautmanova I."/>
            <person name="Kiss B."/>
            <person name="Kocsube S."/>
            <person name="Kotiranta H."/>
            <person name="LaButti K.M."/>
            <person name="Lechner B.E."/>
            <person name="Liimatainen K."/>
            <person name="Lipzen A."/>
            <person name="Lukacs Z."/>
            <person name="Mihaltcheva S."/>
            <person name="Morgado L.N."/>
            <person name="Niskanen T."/>
            <person name="Noordeloos M.E."/>
            <person name="Ohm R.A."/>
            <person name="Ortiz-Santana B."/>
            <person name="Ovrebo C."/>
            <person name="Racz N."/>
            <person name="Riley R."/>
            <person name="Savchenko A."/>
            <person name="Shiryaev A."/>
            <person name="Soop K."/>
            <person name="Spirin V."/>
            <person name="Szebenyi C."/>
            <person name="Tomsovsky M."/>
            <person name="Tulloss R.E."/>
            <person name="Uehling J."/>
            <person name="Grigoriev I.V."/>
            <person name="Vagvolgyi C."/>
            <person name="Papp T."/>
            <person name="Martin F.M."/>
            <person name="Miettinen O."/>
            <person name="Hibbett D.S."/>
            <person name="Nagy L.G."/>
        </authorList>
    </citation>
    <scope>NUCLEOTIDE SEQUENCE [LARGE SCALE GENOMIC DNA]</scope>
    <source>
        <strain evidence="1 2">NL-1719</strain>
    </source>
</reference>